<protein>
    <submittedName>
        <fullName evidence="2">Uncharacterized protein</fullName>
    </submittedName>
</protein>
<sequence length="204" mass="22216">MLERNGGPTTRGRGRRKVPPRGYEGGSETCPGSGEWRASLGWEDVPQPLDLGTYKSASEAARARNLAVICLEWTGSLSFDGYACGLCELLRGMSIEELLGHLGAVGFRKRWSEADHKAAVTGFACGKPCKQIAERLNRAPDEVRRHLLVWRNVDPGLGHARDARALSIASNLLGIEQECTELLLKAGTDKVLAELTRMCSILSE</sequence>
<evidence type="ECO:0000313" key="3">
    <source>
        <dbReference type="Proteomes" id="UP000316726"/>
    </source>
</evidence>
<organism evidence="2 3">
    <name type="scientific">Chloropicon primus</name>
    <dbReference type="NCBI Taxonomy" id="1764295"/>
    <lineage>
        <taxon>Eukaryota</taxon>
        <taxon>Viridiplantae</taxon>
        <taxon>Chlorophyta</taxon>
        <taxon>Chloropicophyceae</taxon>
        <taxon>Chloropicales</taxon>
        <taxon>Chloropicaceae</taxon>
        <taxon>Chloropicon</taxon>
    </lineage>
</organism>
<name>A0A5B8MJY9_9CHLO</name>
<dbReference type="Proteomes" id="UP000316726">
    <property type="component" value="Chromosome 4"/>
</dbReference>
<proteinExistence type="predicted"/>
<gene>
    <name evidence="2" type="ORF">A3770_04p34560</name>
</gene>
<keyword evidence="3" id="KW-1185">Reference proteome</keyword>
<reference evidence="2 3" key="1">
    <citation type="submission" date="2018-07" db="EMBL/GenBank/DDBJ databases">
        <title>The complete nuclear genome of the prasinophyte Chloropicon primus (CCMP1205).</title>
        <authorList>
            <person name="Pombert J.-F."/>
            <person name="Otis C."/>
            <person name="Turmel M."/>
            <person name="Lemieux C."/>
        </authorList>
    </citation>
    <scope>NUCLEOTIDE SEQUENCE [LARGE SCALE GENOMIC DNA]</scope>
    <source>
        <strain evidence="2 3">CCMP1205</strain>
    </source>
</reference>
<evidence type="ECO:0000256" key="1">
    <source>
        <dbReference type="SAM" id="MobiDB-lite"/>
    </source>
</evidence>
<accession>A0A5B8MJY9</accession>
<feature type="compositionally biased region" description="Low complexity" evidence="1">
    <location>
        <begin position="1"/>
        <end position="11"/>
    </location>
</feature>
<feature type="region of interest" description="Disordered" evidence="1">
    <location>
        <begin position="1"/>
        <end position="31"/>
    </location>
</feature>
<dbReference type="AlphaFoldDB" id="A0A5B8MJY9"/>
<evidence type="ECO:0000313" key="2">
    <source>
        <dbReference type="EMBL" id="QDZ20938.1"/>
    </source>
</evidence>
<dbReference type="EMBL" id="CP031037">
    <property type="protein sequence ID" value="QDZ20938.1"/>
    <property type="molecule type" value="Genomic_DNA"/>
</dbReference>